<reference evidence="2 3" key="1">
    <citation type="submission" date="2017-08" db="EMBL/GenBank/DDBJ databases">
        <title>Acidophilic green algal genome provides insights into adaptation to an acidic environment.</title>
        <authorList>
            <person name="Hirooka S."/>
            <person name="Hirose Y."/>
            <person name="Kanesaki Y."/>
            <person name="Higuchi S."/>
            <person name="Fujiwara T."/>
            <person name="Onuma R."/>
            <person name="Era A."/>
            <person name="Ohbayashi R."/>
            <person name="Uzuka A."/>
            <person name="Nozaki H."/>
            <person name="Yoshikawa H."/>
            <person name="Miyagishima S.Y."/>
        </authorList>
    </citation>
    <scope>NUCLEOTIDE SEQUENCE [LARGE SCALE GENOMIC DNA]</scope>
    <source>
        <strain evidence="2 3">NIES-2499</strain>
    </source>
</reference>
<gene>
    <name evidence="2" type="ORF">CEUSTIGMA_g8252.t1</name>
</gene>
<accession>A0A250XCI7</accession>
<comment type="caution">
    <text evidence="2">The sequence shown here is derived from an EMBL/GenBank/DDBJ whole genome shotgun (WGS) entry which is preliminary data.</text>
</comment>
<proteinExistence type="predicted"/>
<dbReference type="InterPro" id="IPR039251">
    <property type="entry name" value="OXLD1"/>
</dbReference>
<dbReference type="Proteomes" id="UP000232323">
    <property type="component" value="Unassembled WGS sequence"/>
</dbReference>
<name>A0A250XCI7_9CHLO</name>
<keyword evidence="3" id="KW-1185">Reference proteome</keyword>
<feature type="domain" description="Oxidoreductase-like" evidence="1">
    <location>
        <begin position="31"/>
        <end position="66"/>
    </location>
</feature>
<dbReference type="STRING" id="1157962.A0A250XCI7"/>
<dbReference type="PANTHER" id="PTHR21193">
    <property type="entry name" value="OXIDOREDUCTASE-LIKE DOMAIN-CONTAINING PROTEIN 1"/>
    <property type="match status" value="1"/>
</dbReference>
<dbReference type="GO" id="GO:0005739">
    <property type="term" value="C:mitochondrion"/>
    <property type="evidence" value="ECO:0007669"/>
    <property type="project" value="TreeGrafter"/>
</dbReference>
<evidence type="ECO:0000313" key="3">
    <source>
        <dbReference type="Proteomes" id="UP000232323"/>
    </source>
</evidence>
<dbReference type="OrthoDB" id="549655at2759"/>
<organism evidence="2 3">
    <name type="scientific">Chlamydomonas eustigma</name>
    <dbReference type="NCBI Taxonomy" id="1157962"/>
    <lineage>
        <taxon>Eukaryota</taxon>
        <taxon>Viridiplantae</taxon>
        <taxon>Chlorophyta</taxon>
        <taxon>core chlorophytes</taxon>
        <taxon>Chlorophyceae</taxon>
        <taxon>CS clade</taxon>
        <taxon>Chlamydomonadales</taxon>
        <taxon>Chlamydomonadaceae</taxon>
        <taxon>Chlamydomonas</taxon>
    </lineage>
</organism>
<dbReference type="InterPro" id="IPR019180">
    <property type="entry name" value="Oxidoreductase-like_N"/>
</dbReference>
<sequence>MRFVPLNHLLQSQIYVKISRHCCFKPGRIHRAQPVEPGPEECCQNGCITCVWEVYREEMKKWESERVEDGLIGMETPDTGISAKLVDSGSVSLDAFLELERKLKQQR</sequence>
<dbReference type="AlphaFoldDB" id="A0A250XCI7"/>
<dbReference type="EMBL" id="BEGY01000057">
    <property type="protein sequence ID" value="GAX80817.1"/>
    <property type="molecule type" value="Genomic_DNA"/>
</dbReference>
<evidence type="ECO:0000259" key="1">
    <source>
        <dbReference type="Pfam" id="PF09791"/>
    </source>
</evidence>
<dbReference type="Pfam" id="PF09791">
    <property type="entry name" value="Oxidored-like"/>
    <property type="match status" value="1"/>
</dbReference>
<protein>
    <recommendedName>
        <fullName evidence="1">Oxidoreductase-like domain-containing protein</fullName>
    </recommendedName>
</protein>
<dbReference type="PANTHER" id="PTHR21193:SF3">
    <property type="entry name" value="OXIDOREDUCTASE-LIKE DOMAIN-CONTAINING PROTEIN 1"/>
    <property type="match status" value="1"/>
</dbReference>
<evidence type="ECO:0000313" key="2">
    <source>
        <dbReference type="EMBL" id="GAX80817.1"/>
    </source>
</evidence>